<feature type="compositionally biased region" description="Polar residues" evidence="1">
    <location>
        <begin position="242"/>
        <end position="251"/>
    </location>
</feature>
<evidence type="ECO:0000313" key="2">
    <source>
        <dbReference type="EMBL" id="KAH3703153.1"/>
    </source>
</evidence>
<dbReference type="EMBL" id="JAIWYP010000015">
    <property type="protein sequence ID" value="KAH3703153.1"/>
    <property type="molecule type" value="Genomic_DNA"/>
</dbReference>
<accession>A0A9D3YS03</accession>
<dbReference type="AlphaFoldDB" id="A0A9D3YS03"/>
<dbReference type="GO" id="GO:0009301">
    <property type="term" value="P:snRNA transcription"/>
    <property type="evidence" value="ECO:0007669"/>
    <property type="project" value="InterPro"/>
</dbReference>
<dbReference type="GO" id="GO:0016604">
    <property type="term" value="C:nuclear body"/>
    <property type="evidence" value="ECO:0007669"/>
    <property type="project" value="TreeGrafter"/>
</dbReference>
<evidence type="ECO:0000313" key="3">
    <source>
        <dbReference type="Proteomes" id="UP000828390"/>
    </source>
</evidence>
<dbReference type="CDD" id="cd00167">
    <property type="entry name" value="SANT"/>
    <property type="match status" value="1"/>
</dbReference>
<dbReference type="InterPro" id="IPR021281">
    <property type="entry name" value="SNAPC2"/>
</dbReference>
<dbReference type="Pfam" id="PF11035">
    <property type="entry name" value="SNAPC2"/>
    <property type="match status" value="2"/>
</dbReference>
<organism evidence="2 3">
    <name type="scientific">Dreissena polymorpha</name>
    <name type="common">Zebra mussel</name>
    <name type="synonym">Mytilus polymorpha</name>
    <dbReference type="NCBI Taxonomy" id="45954"/>
    <lineage>
        <taxon>Eukaryota</taxon>
        <taxon>Metazoa</taxon>
        <taxon>Spiralia</taxon>
        <taxon>Lophotrochozoa</taxon>
        <taxon>Mollusca</taxon>
        <taxon>Bivalvia</taxon>
        <taxon>Autobranchia</taxon>
        <taxon>Heteroconchia</taxon>
        <taxon>Euheterodonta</taxon>
        <taxon>Imparidentia</taxon>
        <taxon>Neoheterodontei</taxon>
        <taxon>Myida</taxon>
        <taxon>Dreissenoidea</taxon>
        <taxon>Dreissenidae</taxon>
        <taxon>Dreissena</taxon>
    </lineage>
</organism>
<keyword evidence="3" id="KW-1185">Reference proteome</keyword>
<gene>
    <name evidence="2" type="ORF">DPMN_078183</name>
</gene>
<feature type="region of interest" description="Disordered" evidence="1">
    <location>
        <begin position="227"/>
        <end position="258"/>
    </location>
</feature>
<name>A0A9D3YS03_DREPO</name>
<comment type="caution">
    <text evidence="2">The sequence shown here is derived from an EMBL/GenBank/DDBJ whole genome shotgun (WGS) entry which is preliminary data.</text>
</comment>
<dbReference type="OrthoDB" id="5990578at2759"/>
<reference evidence="2" key="2">
    <citation type="submission" date="2020-11" db="EMBL/GenBank/DDBJ databases">
        <authorList>
            <person name="McCartney M.A."/>
            <person name="Auch B."/>
            <person name="Kono T."/>
            <person name="Mallez S."/>
            <person name="Becker A."/>
            <person name="Gohl D.M."/>
            <person name="Silverstein K.A.T."/>
            <person name="Koren S."/>
            <person name="Bechman K.B."/>
            <person name="Herman A."/>
            <person name="Abrahante J.E."/>
            <person name="Garbe J."/>
        </authorList>
    </citation>
    <scope>NUCLEOTIDE SEQUENCE</scope>
    <source>
        <strain evidence="2">Duluth1</strain>
        <tissue evidence="2">Whole animal</tissue>
    </source>
</reference>
<dbReference type="GO" id="GO:0016251">
    <property type="term" value="F:RNA polymerase II general transcription initiation factor activity"/>
    <property type="evidence" value="ECO:0007669"/>
    <property type="project" value="InterPro"/>
</dbReference>
<sequence>MASNMKCWSIEEKKKLCDLLQIFPHTSYQIIARKLRTKSEDEVRWYINNKLNILEKNQTNFTMKKETIHKAPLEEWYDVAADLVGLEPCDYSANLAKVFSMISYFEDFPDDSCADNYLDYRAIYRFLAQCMREENYEDVETLGSLESSVVVDLMHSLMEVLSTRDTFVQSHVMQWKYQLMDHRDEARIVDPRLLRMAADNDFEAFVEEVFNNLKENPDADTEIECTSDQLSKRKSAAENADVATTPSSNRKAANPAEVLVSTSSEQSICSETASGTCSTSRFTADVTGASVNQPSKETAYPAVSPSGSQQPGKATGNPAGYLSGSQKAAAASSPLTQAYVGSCAPILDYKRGLGRPRKHELPTNVKEENVIIVPFPPTVNSSVSNLKRTPEKSQVTASPVVKITPVSHQVPMDHPESELFTRKMVSLLPFSIKPKLGEPPARLKPGKKGKFDQEITPRTEIVVVMPPQGATIVQAVVRSRGKFAEHEHMIEDDVNREYYCNILRSDCPENTDRSQLQQKAISPAQSKAAKALAKKKILLARKRKFEAIVKAAKERSAPCKKPKVYSLNPFCLPVSLIDLDQ</sequence>
<proteinExistence type="predicted"/>
<protein>
    <recommendedName>
        <fullName evidence="4">SANT domain-containing protein</fullName>
    </recommendedName>
</protein>
<dbReference type="InterPro" id="IPR001005">
    <property type="entry name" value="SANT/Myb"/>
</dbReference>
<reference evidence="2" key="1">
    <citation type="journal article" date="2019" name="bioRxiv">
        <title>The Genome of the Zebra Mussel, Dreissena polymorpha: A Resource for Invasive Species Research.</title>
        <authorList>
            <person name="McCartney M.A."/>
            <person name="Auch B."/>
            <person name="Kono T."/>
            <person name="Mallez S."/>
            <person name="Zhang Y."/>
            <person name="Obille A."/>
            <person name="Becker A."/>
            <person name="Abrahante J.E."/>
            <person name="Garbe J."/>
            <person name="Badalamenti J.P."/>
            <person name="Herman A."/>
            <person name="Mangelson H."/>
            <person name="Liachko I."/>
            <person name="Sullivan S."/>
            <person name="Sone E.D."/>
            <person name="Koren S."/>
            <person name="Silverstein K.A.T."/>
            <person name="Beckman K.B."/>
            <person name="Gohl D.M."/>
        </authorList>
    </citation>
    <scope>NUCLEOTIDE SEQUENCE</scope>
    <source>
        <strain evidence="2">Duluth1</strain>
        <tissue evidence="2">Whole animal</tissue>
    </source>
</reference>
<dbReference type="PANTHER" id="PTHR15132">
    <property type="entry name" value="SNRNA-ACTIVATING PROTEIN COMPLEX SUBUNIT 2"/>
    <property type="match status" value="1"/>
</dbReference>
<feature type="region of interest" description="Disordered" evidence="1">
    <location>
        <begin position="290"/>
        <end position="324"/>
    </location>
</feature>
<dbReference type="PANTHER" id="PTHR15132:SF1">
    <property type="entry name" value="SNRNA-ACTIVATING PROTEIN COMPLEX SUBUNIT 2"/>
    <property type="match status" value="1"/>
</dbReference>
<evidence type="ECO:0008006" key="4">
    <source>
        <dbReference type="Google" id="ProtNLM"/>
    </source>
</evidence>
<dbReference type="Proteomes" id="UP000828390">
    <property type="component" value="Unassembled WGS sequence"/>
</dbReference>
<evidence type="ECO:0000256" key="1">
    <source>
        <dbReference type="SAM" id="MobiDB-lite"/>
    </source>
</evidence>